<dbReference type="RefSeq" id="WP_125029145.1">
    <property type="nucleotide sequence ID" value="NZ_JAPXVP010000001.1"/>
</dbReference>
<dbReference type="EMBL" id="QQWG01000001">
    <property type="protein sequence ID" value="RRG24737.1"/>
    <property type="molecule type" value="Genomic_DNA"/>
</dbReference>
<keyword evidence="5" id="KW-0378">Hydrolase</keyword>
<name>A0A425Y8J4_9BACT</name>
<evidence type="ECO:0000313" key="13">
    <source>
        <dbReference type="Proteomes" id="UP000285794"/>
    </source>
</evidence>
<dbReference type="Gene3D" id="3.30.830.10">
    <property type="entry name" value="Metalloenzyme, LuxS/M16 peptidase-like"/>
    <property type="match status" value="4"/>
</dbReference>
<sequence>MNLIGKICLGSALILTSTSMLSAQKAPALDGKIPMDPNVRTGKLANGLTYYVRHNEEPKERASFYIVQNVGAILENDEQNGLAHFLEHMAFNGTKNFPGKGVLNYLEKYGVAFGRNINAYTSTDETVYNLSNVPTTNANLLDSALLVLHDWSNYLSLEGKEINDERGVIHEEWRTRRSGSSRVRLEKNKLIYKGSKYAERDVIGDLEVIDNFDHKVIRDFYHDWYRTDLQAIVVVGDFDATEIEAKIQKMFAHIPAVENPKTRQYFEVPTNKEPIVGIITDPEASSINFDIIYKHAATPFAEKNMSYYRELLISDLHSSILRNRYNELLQKGNAPFINGFAAYYNREIKMNVFHNSVTLKEDNILGGIETMLGETERAKRFGVAASELERAKKAMLSRMEKQYKERNKQNNDRLAREYQRNFLSNEPAPGVEFEFEAMKKLFPGITAEEVNAIAKTWITDENVVITLTAPEKESVKLPTKEDLLAVVAKVKQMKLEPYVDKVITEPLIAEIPKAGKVVEETEMNEYGATKWTLANGIKVIVKTTDFMENQIVFQAFSKGGKSLYNTNELASAELTSGFISNFGLGNFDQTSLKKLLTGKEVRVTSYIGELTEGLSGNSSIQDFETLLKLAHLYFEKPRFDKEAFDALKGRYMAFVANMGTDVNKAFRDSVSMTITDHNPRTILFTTDMIKSLDFETMKRVYNERLVDASDFTFIFVGNIDAAKARPMIETYLGSIKDIDRKESWKDNGVNFPKKDTYNHFTREMETPKTSIRIDLHGDIKYSTDNSIMMDMISKLLSKRYLDVIREEEGGSYGVGVWANVEKLPREEYNISIQFDTDPAKADKLKAIVYDEIQSLFTKGIKEDDLNEVKKNFIKERQENLRKNTYWVNAINAHYIYNKDMLTPEAYDKLINSISKEKLEKFAKKYFAKPTKTEVVMSPKEKEI</sequence>
<feature type="domain" description="Peptidase M16 N-terminal" evidence="10">
    <location>
        <begin position="54"/>
        <end position="175"/>
    </location>
</feature>
<evidence type="ECO:0000256" key="8">
    <source>
        <dbReference type="RuleBase" id="RU004447"/>
    </source>
</evidence>
<evidence type="ECO:0000259" key="11">
    <source>
        <dbReference type="Pfam" id="PF05193"/>
    </source>
</evidence>
<dbReference type="InterPro" id="IPR050626">
    <property type="entry name" value="Peptidase_M16"/>
</dbReference>
<dbReference type="InterPro" id="IPR011765">
    <property type="entry name" value="Pept_M16_N"/>
</dbReference>
<proteinExistence type="inferred from homology"/>
<dbReference type="AlphaFoldDB" id="A0A425Y8J4"/>
<dbReference type="GO" id="GO:0046872">
    <property type="term" value="F:metal ion binding"/>
    <property type="evidence" value="ECO:0007669"/>
    <property type="project" value="UniProtKB-KW"/>
</dbReference>
<evidence type="ECO:0000256" key="4">
    <source>
        <dbReference type="ARBA" id="ARBA00022723"/>
    </source>
</evidence>
<dbReference type="Pfam" id="PF00675">
    <property type="entry name" value="Peptidase_M16"/>
    <property type="match status" value="1"/>
</dbReference>
<keyword evidence="13" id="KW-1185">Reference proteome</keyword>
<evidence type="ECO:0000256" key="1">
    <source>
        <dbReference type="ARBA" id="ARBA00001947"/>
    </source>
</evidence>
<dbReference type="OrthoDB" id="9811314at2"/>
<comment type="caution">
    <text evidence="12">The sequence shown here is derived from an EMBL/GenBank/DDBJ whole genome shotgun (WGS) entry which is preliminary data.</text>
</comment>
<keyword evidence="6" id="KW-0862">Zinc</keyword>
<organism evidence="12 13">
    <name type="scientific">Ancylomarina euxinus</name>
    <dbReference type="NCBI Taxonomy" id="2283627"/>
    <lineage>
        <taxon>Bacteria</taxon>
        <taxon>Pseudomonadati</taxon>
        <taxon>Bacteroidota</taxon>
        <taxon>Bacteroidia</taxon>
        <taxon>Marinilabiliales</taxon>
        <taxon>Marinifilaceae</taxon>
        <taxon>Ancylomarina</taxon>
    </lineage>
</organism>
<feature type="chain" id="PRO_5019584290" evidence="9">
    <location>
        <begin position="23"/>
        <end position="943"/>
    </location>
</feature>
<feature type="signal peptide" evidence="9">
    <location>
        <begin position="1"/>
        <end position="22"/>
    </location>
</feature>
<dbReference type="InterPro" id="IPR011249">
    <property type="entry name" value="Metalloenz_LuxS/M16"/>
</dbReference>
<feature type="domain" description="Peptidase M16 C-terminal" evidence="11">
    <location>
        <begin position="212"/>
        <end position="395"/>
    </location>
</feature>
<evidence type="ECO:0000256" key="6">
    <source>
        <dbReference type="ARBA" id="ARBA00022833"/>
    </source>
</evidence>
<keyword evidence="9" id="KW-0732">Signal</keyword>
<keyword evidence="4" id="KW-0479">Metal-binding</keyword>
<evidence type="ECO:0000256" key="9">
    <source>
        <dbReference type="SAM" id="SignalP"/>
    </source>
</evidence>
<reference evidence="12 13" key="1">
    <citation type="submission" date="2018-07" db="EMBL/GenBank/DDBJ databases">
        <title>Draft genome sequence of Ancylomarina sp. M1P.</title>
        <authorList>
            <person name="Yadav S."/>
            <person name="Villanueva L."/>
            <person name="Damste J.S.S."/>
        </authorList>
    </citation>
    <scope>NUCLEOTIDE SEQUENCE [LARGE SCALE GENOMIC DNA]</scope>
    <source>
        <strain evidence="12 13">M1P</strain>
    </source>
</reference>
<gene>
    <name evidence="12" type="ORF">DWB61_01610</name>
</gene>
<evidence type="ECO:0000256" key="3">
    <source>
        <dbReference type="ARBA" id="ARBA00022670"/>
    </source>
</evidence>
<dbReference type="PANTHER" id="PTHR43690:SF34">
    <property type="entry name" value="ZINC PROTEASE PQQL-LIKE"/>
    <property type="match status" value="1"/>
</dbReference>
<dbReference type="PROSITE" id="PS00143">
    <property type="entry name" value="INSULINASE"/>
    <property type="match status" value="1"/>
</dbReference>
<dbReference type="GO" id="GO:0004222">
    <property type="term" value="F:metalloendopeptidase activity"/>
    <property type="evidence" value="ECO:0007669"/>
    <property type="project" value="InterPro"/>
</dbReference>
<evidence type="ECO:0000256" key="7">
    <source>
        <dbReference type="ARBA" id="ARBA00023049"/>
    </source>
</evidence>
<dbReference type="PANTHER" id="PTHR43690">
    <property type="entry name" value="NARDILYSIN"/>
    <property type="match status" value="1"/>
</dbReference>
<comment type="cofactor">
    <cofactor evidence="1">
        <name>Zn(2+)</name>
        <dbReference type="ChEBI" id="CHEBI:29105"/>
    </cofactor>
</comment>
<evidence type="ECO:0000256" key="5">
    <source>
        <dbReference type="ARBA" id="ARBA00022801"/>
    </source>
</evidence>
<keyword evidence="3" id="KW-0645">Protease</keyword>
<feature type="domain" description="Peptidase M16 C-terminal" evidence="11">
    <location>
        <begin position="705"/>
        <end position="871"/>
    </location>
</feature>
<dbReference type="Proteomes" id="UP000285794">
    <property type="component" value="Unassembled WGS sequence"/>
</dbReference>
<evidence type="ECO:0000256" key="2">
    <source>
        <dbReference type="ARBA" id="ARBA00007261"/>
    </source>
</evidence>
<evidence type="ECO:0000259" key="10">
    <source>
        <dbReference type="Pfam" id="PF00675"/>
    </source>
</evidence>
<keyword evidence="7" id="KW-0482">Metalloprotease</keyword>
<accession>A0A425Y8J4</accession>
<evidence type="ECO:0000313" key="12">
    <source>
        <dbReference type="EMBL" id="RRG24737.1"/>
    </source>
</evidence>
<dbReference type="Pfam" id="PF05193">
    <property type="entry name" value="Peptidase_M16_C"/>
    <property type="match status" value="2"/>
</dbReference>
<comment type="similarity">
    <text evidence="2 8">Belongs to the peptidase M16 family.</text>
</comment>
<dbReference type="InterPro" id="IPR007863">
    <property type="entry name" value="Peptidase_M16_C"/>
</dbReference>
<protein>
    <submittedName>
        <fullName evidence="12">Insulinase family protein</fullName>
    </submittedName>
</protein>
<dbReference type="InterPro" id="IPR001431">
    <property type="entry name" value="Pept_M16_Zn_BS"/>
</dbReference>
<dbReference type="SUPFAM" id="SSF63411">
    <property type="entry name" value="LuxS/MPP-like metallohydrolase"/>
    <property type="match status" value="4"/>
</dbReference>
<dbReference type="GO" id="GO:0006508">
    <property type="term" value="P:proteolysis"/>
    <property type="evidence" value="ECO:0007669"/>
    <property type="project" value="UniProtKB-KW"/>
</dbReference>